<accession>A0A5N5L4F2</accession>
<comment type="caution">
    <text evidence="2">The sequence shown here is derived from an EMBL/GenBank/DDBJ whole genome shotgun (WGS) entry which is preliminary data.</text>
</comment>
<dbReference type="PANTHER" id="PTHR33592">
    <property type="entry name" value="TRANSMEMBRANE PROTEIN"/>
    <property type="match status" value="1"/>
</dbReference>
<dbReference type="AlphaFoldDB" id="A0A5N5L4F2"/>
<evidence type="ECO:0000256" key="1">
    <source>
        <dbReference type="SAM" id="MobiDB-lite"/>
    </source>
</evidence>
<evidence type="ECO:0000313" key="2">
    <source>
        <dbReference type="EMBL" id="KAB5537623.1"/>
    </source>
</evidence>
<gene>
    <name evidence="2" type="ORF">DKX38_015156</name>
</gene>
<organism evidence="2 3">
    <name type="scientific">Salix brachista</name>
    <dbReference type="NCBI Taxonomy" id="2182728"/>
    <lineage>
        <taxon>Eukaryota</taxon>
        <taxon>Viridiplantae</taxon>
        <taxon>Streptophyta</taxon>
        <taxon>Embryophyta</taxon>
        <taxon>Tracheophyta</taxon>
        <taxon>Spermatophyta</taxon>
        <taxon>Magnoliopsida</taxon>
        <taxon>eudicotyledons</taxon>
        <taxon>Gunneridae</taxon>
        <taxon>Pentapetalae</taxon>
        <taxon>rosids</taxon>
        <taxon>fabids</taxon>
        <taxon>Malpighiales</taxon>
        <taxon>Salicaceae</taxon>
        <taxon>Saliceae</taxon>
        <taxon>Salix</taxon>
    </lineage>
</organism>
<name>A0A5N5L4F2_9ROSI</name>
<feature type="region of interest" description="Disordered" evidence="1">
    <location>
        <begin position="66"/>
        <end position="99"/>
    </location>
</feature>
<evidence type="ECO:0000313" key="3">
    <source>
        <dbReference type="Proteomes" id="UP000326939"/>
    </source>
</evidence>
<dbReference type="PANTHER" id="PTHR33592:SF5">
    <property type="entry name" value="TRANSMEMBRANE PROTEIN"/>
    <property type="match status" value="1"/>
</dbReference>
<keyword evidence="3" id="KW-1185">Reference proteome</keyword>
<dbReference type="Proteomes" id="UP000326939">
    <property type="component" value="Chromosome 10"/>
</dbReference>
<sequence>MAHTMFNSKHFLFQASYANIDRIKHIVIEDSRSEQLKFQEISFQEPPPQAQLYKASRILPEELSLQSLQRGPVPPSEGSGCTNIPGRDGPSCPQVNEMHYAGKGLPSDAAFPSLTVRFRAAAIQS</sequence>
<reference evidence="3" key="1">
    <citation type="journal article" date="2019" name="Gigascience">
        <title>De novo genome assembly of the endangered Acer yangbiense, a plant species with extremely small populations endemic to Yunnan Province, China.</title>
        <authorList>
            <person name="Yang J."/>
            <person name="Wariss H.M."/>
            <person name="Tao L."/>
            <person name="Zhang R."/>
            <person name="Yun Q."/>
            <person name="Hollingsworth P."/>
            <person name="Dao Z."/>
            <person name="Luo G."/>
            <person name="Guo H."/>
            <person name="Ma Y."/>
            <person name="Sun W."/>
        </authorList>
    </citation>
    <scope>NUCLEOTIDE SEQUENCE [LARGE SCALE GENOMIC DNA]</scope>
    <source>
        <strain evidence="3">cv. br00</strain>
    </source>
</reference>
<dbReference type="EMBL" id="VDCV01000010">
    <property type="protein sequence ID" value="KAB5537623.1"/>
    <property type="molecule type" value="Genomic_DNA"/>
</dbReference>
<protein>
    <submittedName>
        <fullName evidence="2">Uncharacterized protein</fullName>
    </submittedName>
</protein>
<proteinExistence type="predicted"/>